<dbReference type="EMBL" id="WNKS01000025">
    <property type="protein sequence ID" value="MTV32995.1"/>
    <property type="molecule type" value="Genomic_DNA"/>
</dbReference>
<reference evidence="1 2" key="1">
    <citation type="submission" date="2019-11" db="EMBL/GenBank/DDBJ databases">
        <title>Whole-genome sequence of a Rhodoblastus acidophilus DSM 142.</title>
        <authorList>
            <person name="Kyndt J.A."/>
            <person name="Meyer T.E."/>
        </authorList>
    </citation>
    <scope>NUCLEOTIDE SEQUENCE [LARGE SCALE GENOMIC DNA]</scope>
    <source>
        <strain evidence="1 2">DSM 142</strain>
    </source>
</reference>
<evidence type="ECO:0000313" key="1">
    <source>
        <dbReference type="EMBL" id="MTV32995.1"/>
    </source>
</evidence>
<accession>A0A6N8DTV8</accession>
<evidence type="ECO:0000313" key="2">
    <source>
        <dbReference type="Proteomes" id="UP000439113"/>
    </source>
</evidence>
<dbReference type="AlphaFoldDB" id="A0A6N8DTV8"/>
<name>A0A6N8DTV8_RHOAC</name>
<comment type="caution">
    <text evidence="1">The sequence shown here is derived from an EMBL/GenBank/DDBJ whole genome shotgun (WGS) entry which is preliminary data.</text>
</comment>
<sequence>MTPRLTINESEHATPGYVVATARSASPAIVWRGPFADLQHARGYDAIHCHPSDGAKIRAAAARKNILVREAA</sequence>
<dbReference type="Proteomes" id="UP000439113">
    <property type="component" value="Unassembled WGS sequence"/>
</dbReference>
<proteinExistence type="predicted"/>
<dbReference type="OrthoDB" id="9918476at2"/>
<dbReference type="RefSeq" id="WP_155447676.1">
    <property type="nucleotide sequence ID" value="NZ_JAOQNR010000024.1"/>
</dbReference>
<gene>
    <name evidence="1" type="ORF">GJ654_18605</name>
</gene>
<protein>
    <submittedName>
        <fullName evidence="1">Uncharacterized protein</fullName>
    </submittedName>
</protein>
<organism evidence="1 2">
    <name type="scientific">Rhodoblastus acidophilus</name>
    <name type="common">Rhodopseudomonas acidophila</name>
    <dbReference type="NCBI Taxonomy" id="1074"/>
    <lineage>
        <taxon>Bacteria</taxon>
        <taxon>Pseudomonadati</taxon>
        <taxon>Pseudomonadota</taxon>
        <taxon>Alphaproteobacteria</taxon>
        <taxon>Hyphomicrobiales</taxon>
        <taxon>Rhodoblastaceae</taxon>
        <taxon>Rhodoblastus</taxon>
    </lineage>
</organism>